<dbReference type="Proteomes" id="UP000198280">
    <property type="component" value="Unassembled WGS sequence"/>
</dbReference>
<keyword evidence="2" id="KW-1133">Transmembrane helix</keyword>
<protein>
    <recommendedName>
        <fullName evidence="5">DUF4184 family protein</fullName>
    </recommendedName>
</protein>
<keyword evidence="2" id="KW-0812">Transmembrane</keyword>
<feature type="region of interest" description="Disordered" evidence="1">
    <location>
        <begin position="270"/>
        <end position="300"/>
    </location>
</feature>
<dbReference type="EMBL" id="FZOF01000001">
    <property type="protein sequence ID" value="SNR87403.1"/>
    <property type="molecule type" value="Genomic_DNA"/>
</dbReference>
<evidence type="ECO:0000256" key="2">
    <source>
        <dbReference type="SAM" id="Phobius"/>
    </source>
</evidence>
<accession>A0A238ZXL2</accession>
<feature type="compositionally biased region" description="Polar residues" evidence="1">
    <location>
        <begin position="282"/>
        <end position="300"/>
    </location>
</feature>
<keyword evidence="2" id="KW-0472">Membrane</keyword>
<evidence type="ECO:0008006" key="5">
    <source>
        <dbReference type="Google" id="ProtNLM"/>
    </source>
</evidence>
<gene>
    <name evidence="3" type="ORF">SAMN05216252_101601</name>
</gene>
<evidence type="ECO:0000256" key="1">
    <source>
        <dbReference type="SAM" id="MobiDB-lite"/>
    </source>
</evidence>
<dbReference type="AlphaFoldDB" id="A0A238ZXL2"/>
<dbReference type="Pfam" id="PF13803">
    <property type="entry name" value="DUF4184"/>
    <property type="match status" value="1"/>
</dbReference>
<dbReference type="InterPro" id="IPR025238">
    <property type="entry name" value="DUF4184"/>
</dbReference>
<evidence type="ECO:0000313" key="4">
    <source>
        <dbReference type="Proteomes" id="UP000198280"/>
    </source>
</evidence>
<sequence length="300" mass="30848">MPFTMSHALAVLPGLRQDRAGTVRGRGPLVAAALVAGSFAPDVPFFADSLVRGLFGYGQFTHAPLGVALVDPVIAAALVGGWVVLRGPMVALLPERRQPRIAALVGVGDPVRPSARSVAAFWLSAVAGSTTHVVWDAFTHPGRWGVRLLPVLDHEVHGTALHKYVQYGSSAVALAVLGWYGLRALRAAPDPAEKRPSLVPRLSRRARRLALAVLGATTAAGAAVRAEQWYEATGDAAGMIPAGLFGAGAGLALAAATCAGAVHLTHRAARRDGPAAAGQWAADSQSGPTPTETSSGARNG</sequence>
<evidence type="ECO:0000313" key="3">
    <source>
        <dbReference type="EMBL" id="SNR87403.1"/>
    </source>
</evidence>
<keyword evidence="4" id="KW-1185">Reference proteome</keyword>
<dbReference type="OrthoDB" id="8481923at2"/>
<proteinExistence type="predicted"/>
<feature type="transmembrane region" description="Helical" evidence="2">
    <location>
        <begin position="236"/>
        <end position="262"/>
    </location>
</feature>
<reference evidence="3 4" key="1">
    <citation type="submission" date="2017-06" db="EMBL/GenBank/DDBJ databases">
        <authorList>
            <person name="Kim H.J."/>
            <person name="Triplett B.A."/>
        </authorList>
    </citation>
    <scope>NUCLEOTIDE SEQUENCE [LARGE SCALE GENOMIC DNA]</scope>
    <source>
        <strain evidence="3 4">CGMCC 4.1858</strain>
    </source>
</reference>
<organism evidence="3 4">
    <name type="scientific">Actinacidiphila glaucinigra</name>
    <dbReference type="NCBI Taxonomy" id="235986"/>
    <lineage>
        <taxon>Bacteria</taxon>
        <taxon>Bacillati</taxon>
        <taxon>Actinomycetota</taxon>
        <taxon>Actinomycetes</taxon>
        <taxon>Kitasatosporales</taxon>
        <taxon>Streptomycetaceae</taxon>
        <taxon>Actinacidiphila</taxon>
    </lineage>
</organism>
<feature type="transmembrane region" description="Helical" evidence="2">
    <location>
        <begin position="63"/>
        <end position="85"/>
    </location>
</feature>
<name>A0A238ZXL2_9ACTN</name>
<feature type="transmembrane region" description="Helical" evidence="2">
    <location>
        <begin position="206"/>
        <end position="224"/>
    </location>
</feature>